<feature type="compositionally biased region" description="Basic and acidic residues" evidence="1">
    <location>
        <begin position="12"/>
        <end position="27"/>
    </location>
</feature>
<feature type="region of interest" description="Disordered" evidence="1">
    <location>
        <begin position="1"/>
        <end position="43"/>
    </location>
</feature>
<reference evidence="2 3" key="1">
    <citation type="submission" date="2018-06" db="EMBL/GenBank/DDBJ databases">
        <title>Comparative genomics reveals the genomic features of Rhizophagus irregularis, R. cerebriforme, R. diaphanum and Gigaspora rosea, and their symbiotic lifestyle signature.</title>
        <authorList>
            <person name="Morin E."/>
            <person name="San Clemente H."/>
            <person name="Chen E.C.H."/>
            <person name="De La Providencia I."/>
            <person name="Hainaut M."/>
            <person name="Kuo A."/>
            <person name="Kohler A."/>
            <person name="Murat C."/>
            <person name="Tang N."/>
            <person name="Roy S."/>
            <person name="Loubradou J."/>
            <person name="Henrissat B."/>
            <person name="Grigoriev I.V."/>
            <person name="Corradi N."/>
            <person name="Roux C."/>
            <person name="Martin F.M."/>
        </authorList>
    </citation>
    <scope>NUCLEOTIDE SEQUENCE [LARGE SCALE GENOMIC DNA]</scope>
    <source>
        <strain evidence="2 3">DAOM 227022</strain>
    </source>
</reference>
<dbReference type="EMBL" id="QKYT01000461">
    <property type="protein sequence ID" value="RIA84902.1"/>
    <property type="molecule type" value="Genomic_DNA"/>
</dbReference>
<evidence type="ECO:0000256" key="1">
    <source>
        <dbReference type="SAM" id="MobiDB-lite"/>
    </source>
</evidence>
<accession>A0A397SH70</accession>
<dbReference type="OrthoDB" id="2385087at2759"/>
<evidence type="ECO:0000313" key="3">
    <source>
        <dbReference type="Proteomes" id="UP000265703"/>
    </source>
</evidence>
<dbReference type="AlphaFoldDB" id="A0A397SH70"/>
<name>A0A397SH70_9GLOM</name>
<sequence>MTYATRLSVRKSLQEKKEINNKSDGKKRSNQQQKRKVNPLPPQKPQYVKVYINGIIAIKIEGGEEYALLSYSDPNLVPDWQPMRNLRNSSALVEKFRNHLIQSEDENRNTLLSNSNQIIINEENCEQQSDCSDSLVTSPDTIFNASNSSRSSIAGDDVGKLN</sequence>
<proteinExistence type="predicted"/>
<comment type="caution">
    <text evidence="2">The sequence shown here is derived from an EMBL/GenBank/DDBJ whole genome shotgun (WGS) entry which is preliminary data.</text>
</comment>
<dbReference type="Proteomes" id="UP000265703">
    <property type="component" value="Unassembled WGS sequence"/>
</dbReference>
<protein>
    <submittedName>
        <fullName evidence="2">Uncharacterized protein</fullName>
    </submittedName>
</protein>
<gene>
    <name evidence="2" type="ORF">C1645_741985</name>
</gene>
<evidence type="ECO:0000313" key="2">
    <source>
        <dbReference type="EMBL" id="RIA84902.1"/>
    </source>
</evidence>
<keyword evidence="3" id="KW-1185">Reference proteome</keyword>
<organism evidence="2 3">
    <name type="scientific">Glomus cerebriforme</name>
    <dbReference type="NCBI Taxonomy" id="658196"/>
    <lineage>
        <taxon>Eukaryota</taxon>
        <taxon>Fungi</taxon>
        <taxon>Fungi incertae sedis</taxon>
        <taxon>Mucoromycota</taxon>
        <taxon>Glomeromycotina</taxon>
        <taxon>Glomeromycetes</taxon>
        <taxon>Glomerales</taxon>
        <taxon>Glomeraceae</taxon>
        <taxon>Glomus</taxon>
    </lineage>
</organism>